<accession>A0A0A2WLE8</accession>
<keyword evidence="2" id="KW-1185">Reference proteome</keyword>
<comment type="caution">
    <text evidence="1">The sequence shown here is derived from an EMBL/GenBank/DDBJ whole genome shotgun (WGS) entry which is preliminary data.</text>
</comment>
<dbReference type="EMBL" id="JRKJ01000002">
    <property type="protein sequence ID" value="KGQ20613.1"/>
    <property type="molecule type" value="Genomic_DNA"/>
</dbReference>
<sequence length="84" mass="9511">MSRPTLEKLEDVTIERMLAVRAVRACDGYISRLLWEHPASSSTVELLISVQEISEEFVAPVRKRVSQLLIESQQVHNVKAEVPP</sequence>
<name>A0A0A2WLE8_9GAMM</name>
<proteinExistence type="predicted"/>
<organism evidence="1 2">
    <name type="scientific">Lysobacter dokdonensis DS-58</name>
    <dbReference type="NCBI Taxonomy" id="1300345"/>
    <lineage>
        <taxon>Bacteria</taxon>
        <taxon>Pseudomonadati</taxon>
        <taxon>Pseudomonadota</taxon>
        <taxon>Gammaproteobacteria</taxon>
        <taxon>Lysobacterales</taxon>
        <taxon>Lysobacteraceae</taxon>
        <taxon>Noviluteimonas</taxon>
    </lineage>
</organism>
<evidence type="ECO:0000313" key="1">
    <source>
        <dbReference type="EMBL" id="KGQ20613.1"/>
    </source>
</evidence>
<evidence type="ECO:0000313" key="2">
    <source>
        <dbReference type="Proteomes" id="UP000030518"/>
    </source>
</evidence>
<protein>
    <submittedName>
        <fullName evidence="1">Uncharacterized protein</fullName>
    </submittedName>
</protein>
<gene>
    <name evidence="1" type="ORF">LF41_1150</name>
</gene>
<dbReference type="RefSeq" id="WP_036165153.1">
    <property type="nucleotide sequence ID" value="NZ_JRKJ01000002.1"/>
</dbReference>
<dbReference type="AlphaFoldDB" id="A0A0A2WLE8"/>
<reference evidence="1 2" key="1">
    <citation type="submission" date="2014-09" db="EMBL/GenBank/DDBJ databases">
        <title>Genome sequences of Lysobacter dokdonensis DS-58.</title>
        <authorList>
            <person name="Kim J.F."/>
            <person name="Kwak M.-J."/>
        </authorList>
    </citation>
    <scope>NUCLEOTIDE SEQUENCE [LARGE SCALE GENOMIC DNA]</scope>
    <source>
        <strain evidence="1 2">DS-58</strain>
    </source>
</reference>
<dbReference type="Proteomes" id="UP000030518">
    <property type="component" value="Unassembled WGS sequence"/>
</dbReference>